<name>A0ABY2XDD3_9RHOB</name>
<dbReference type="Proteomes" id="UP001191082">
    <property type="component" value="Unassembled WGS sequence"/>
</dbReference>
<evidence type="ECO:0000313" key="1">
    <source>
        <dbReference type="EMBL" id="TMV15036.1"/>
    </source>
</evidence>
<organism evidence="1 2">
    <name type="scientific">Arenibacterium halophilum</name>
    <dbReference type="NCBI Taxonomy" id="2583821"/>
    <lineage>
        <taxon>Bacteria</taxon>
        <taxon>Pseudomonadati</taxon>
        <taxon>Pseudomonadota</taxon>
        <taxon>Alphaproteobacteria</taxon>
        <taxon>Rhodobacterales</taxon>
        <taxon>Paracoccaceae</taxon>
        <taxon>Arenibacterium</taxon>
    </lineage>
</organism>
<sequence length="291" mass="32825">MQIVLHAGAHHTDEDRLLKCLLRNSDLFAKAGTAVPGPGRYRTLLKDAFIAMDKAPPSPEARDILLDAILDEDAAQRLVLSNANFFGSPRFAIGDNTFYPLAEKRLVQLSELFLDDDLELFIALRNPAMFVPMALSKAGQQQQIDLISTIDFEQLLWSDMLKRIRTTLPQLKITAWCVEDTPLTWAQIIREIGGLPPTQKITGGFDILRTIMSPEGMQRFRAYLEDYPTMPEAQKRGVMIAFLGKYAIEDALEEELDLPGWSESLVEELTEIYEHDMDEIAEMADVRLITA</sequence>
<comment type="caution">
    <text evidence="1">The sequence shown here is derived from an EMBL/GenBank/DDBJ whole genome shotgun (WGS) entry which is preliminary data.</text>
</comment>
<dbReference type="RefSeq" id="WP_138862384.1">
    <property type="nucleotide sequence ID" value="NZ_VCPC01000001.1"/>
</dbReference>
<keyword evidence="2" id="KW-1185">Reference proteome</keyword>
<reference evidence="1 2" key="1">
    <citation type="submission" date="2019-05" db="EMBL/GenBank/DDBJ databases">
        <title>Marivita sp. nov. isolated from sea sediment.</title>
        <authorList>
            <person name="Kim W."/>
        </authorList>
    </citation>
    <scope>NUCLEOTIDE SEQUENCE [LARGE SCALE GENOMIC DNA]</scope>
    <source>
        <strain evidence="1 2">CAU 1492</strain>
    </source>
</reference>
<protein>
    <submittedName>
        <fullName evidence="1">Uncharacterized protein</fullName>
    </submittedName>
</protein>
<accession>A0ABY2XDD3</accession>
<dbReference type="EMBL" id="VCPC01000001">
    <property type="protein sequence ID" value="TMV15036.1"/>
    <property type="molecule type" value="Genomic_DNA"/>
</dbReference>
<evidence type="ECO:0000313" key="2">
    <source>
        <dbReference type="Proteomes" id="UP001191082"/>
    </source>
</evidence>
<gene>
    <name evidence="1" type="ORF">FGK64_03450</name>
</gene>
<proteinExistence type="predicted"/>